<keyword evidence="1" id="KW-1133">Transmembrane helix</keyword>
<dbReference type="OrthoDB" id="8213146at2759"/>
<name>A0A6P9A1B1_THRPL</name>
<keyword evidence="2" id="KW-1185">Reference proteome</keyword>
<organism evidence="3">
    <name type="scientific">Thrips palmi</name>
    <name type="common">Melon thrips</name>
    <dbReference type="NCBI Taxonomy" id="161013"/>
    <lineage>
        <taxon>Eukaryota</taxon>
        <taxon>Metazoa</taxon>
        <taxon>Ecdysozoa</taxon>
        <taxon>Arthropoda</taxon>
        <taxon>Hexapoda</taxon>
        <taxon>Insecta</taxon>
        <taxon>Pterygota</taxon>
        <taxon>Neoptera</taxon>
        <taxon>Paraneoptera</taxon>
        <taxon>Thysanoptera</taxon>
        <taxon>Terebrantia</taxon>
        <taxon>Thripoidea</taxon>
        <taxon>Thripidae</taxon>
        <taxon>Thrips</taxon>
    </lineage>
</organism>
<keyword evidence="1" id="KW-0812">Transmembrane</keyword>
<feature type="transmembrane region" description="Helical" evidence="1">
    <location>
        <begin position="37"/>
        <end position="56"/>
    </location>
</feature>
<dbReference type="GeneID" id="117651055"/>
<protein>
    <submittedName>
        <fullName evidence="3">Uncharacterized protein LOC117651055 isoform X2</fullName>
    </submittedName>
</protein>
<dbReference type="RefSeq" id="XP_034250666.1">
    <property type="nucleotide sequence ID" value="XM_034394775.1"/>
</dbReference>
<dbReference type="Proteomes" id="UP000515158">
    <property type="component" value="Unplaced"/>
</dbReference>
<sequence>MRSSPVAACSRLFVSCIPGPALEKAMCKRMAAMEKSFRTFIFNAFVIYFVVLYFGVHGKTINSYAVIMGHGMLSLKRCMTAGRNTTGQ</sequence>
<evidence type="ECO:0000313" key="2">
    <source>
        <dbReference type="Proteomes" id="UP000515158"/>
    </source>
</evidence>
<accession>A0A6P9A1B1</accession>
<evidence type="ECO:0000313" key="3">
    <source>
        <dbReference type="RefSeq" id="XP_034250666.1"/>
    </source>
</evidence>
<evidence type="ECO:0000256" key="1">
    <source>
        <dbReference type="SAM" id="Phobius"/>
    </source>
</evidence>
<proteinExistence type="predicted"/>
<gene>
    <name evidence="3" type="primary">LOC117651055</name>
</gene>
<reference evidence="3" key="1">
    <citation type="submission" date="2025-08" db="UniProtKB">
        <authorList>
            <consortium name="RefSeq"/>
        </authorList>
    </citation>
    <scope>IDENTIFICATION</scope>
    <source>
        <tissue evidence="3">Total insect</tissue>
    </source>
</reference>
<dbReference type="AlphaFoldDB" id="A0A6P9A1B1"/>
<keyword evidence="1" id="KW-0472">Membrane</keyword>